<feature type="region of interest" description="Disordered" evidence="1">
    <location>
        <begin position="126"/>
        <end position="151"/>
    </location>
</feature>
<dbReference type="Gene3D" id="2.60.40.150">
    <property type="entry name" value="C2 domain"/>
    <property type="match status" value="1"/>
</dbReference>
<name>A0AAD5N8Z4_PARTN</name>
<sequence length="205" mass="22918">MGRTESACRLKLLRADVPSEQLPGGCSATDLLPAVNVKEKIEVNGESRLVQKRKTIYPEWEKCWDTAVTEGRILQIVLMHNQIPVVEATMRLEDIISKCKNDSITHIWINTKPAGRILAQTRHLKQADEDDNPVDDTSMASRTVSGPGLQRRRGAIKHARVHEDPWSSVCCDFLSTANILFAVFRFHVGTKQARIPMPAVLNGRA</sequence>
<evidence type="ECO:0000313" key="2">
    <source>
        <dbReference type="EMBL" id="KAJ1364942.1"/>
    </source>
</evidence>
<proteinExistence type="predicted"/>
<dbReference type="Proteomes" id="UP001196413">
    <property type="component" value="Unassembled WGS sequence"/>
</dbReference>
<evidence type="ECO:0000256" key="1">
    <source>
        <dbReference type="SAM" id="MobiDB-lite"/>
    </source>
</evidence>
<protein>
    <submittedName>
        <fullName evidence="2">Poly(RA) binding protein, translation termination efficiency</fullName>
    </submittedName>
</protein>
<dbReference type="Pfam" id="PF21494">
    <property type="entry name" value="PKC_C2"/>
    <property type="match status" value="1"/>
</dbReference>
<dbReference type="SUPFAM" id="SSF49562">
    <property type="entry name" value="C2 domain (Calcium/lipid-binding domain, CaLB)"/>
    <property type="match status" value="1"/>
</dbReference>
<dbReference type="AlphaFoldDB" id="A0AAD5N8Z4"/>
<dbReference type="InterPro" id="IPR035892">
    <property type="entry name" value="C2_domain_sf"/>
</dbReference>
<keyword evidence="3" id="KW-1185">Reference proteome</keyword>
<accession>A0AAD5N8Z4</accession>
<evidence type="ECO:0000313" key="3">
    <source>
        <dbReference type="Proteomes" id="UP001196413"/>
    </source>
</evidence>
<organism evidence="2 3">
    <name type="scientific">Parelaphostrongylus tenuis</name>
    <name type="common">Meningeal worm</name>
    <dbReference type="NCBI Taxonomy" id="148309"/>
    <lineage>
        <taxon>Eukaryota</taxon>
        <taxon>Metazoa</taxon>
        <taxon>Ecdysozoa</taxon>
        <taxon>Nematoda</taxon>
        <taxon>Chromadorea</taxon>
        <taxon>Rhabditida</taxon>
        <taxon>Rhabditina</taxon>
        <taxon>Rhabditomorpha</taxon>
        <taxon>Strongyloidea</taxon>
        <taxon>Metastrongylidae</taxon>
        <taxon>Parelaphostrongylus</taxon>
    </lineage>
</organism>
<reference evidence="2" key="1">
    <citation type="submission" date="2021-06" db="EMBL/GenBank/DDBJ databases">
        <title>Parelaphostrongylus tenuis whole genome reference sequence.</title>
        <authorList>
            <person name="Garwood T.J."/>
            <person name="Larsen P.A."/>
            <person name="Fountain-Jones N.M."/>
            <person name="Garbe J.R."/>
            <person name="Macchietto M.G."/>
            <person name="Kania S.A."/>
            <person name="Gerhold R.W."/>
            <person name="Richards J.E."/>
            <person name="Wolf T.M."/>
        </authorList>
    </citation>
    <scope>NUCLEOTIDE SEQUENCE</scope>
    <source>
        <strain evidence="2">MNPRO001-30</strain>
        <tissue evidence="2">Meninges</tissue>
    </source>
</reference>
<comment type="caution">
    <text evidence="2">The sequence shown here is derived from an EMBL/GenBank/DDBJ whole genome shotgun (WGS) entry which is preliminary data.</text>
</comment>
<gene>
    <name evidence="2" type="primary">TPA1_2</name>
    <name evidence="2" type="ORF">KIN20_025139</name>
</gene>
<dbReference type="EMBL" id="JAHQIW010005108">
    <property type="protein sequence ID" value="KAJ1364942.1"/>
    <property type="molecule type" value="Genomic_DNA"/>
</dbReference>